<feature type="region of interest" description="Disordered" evidence="2">
    <location>
        <begin position="562"/>
        <end position="592"/>
    </location>
</feature>
<protein>
    <recommendedName>
        <fullName evidence="3">MutL C-terminal dimerisation domain-containing protein</fullName>
    </recommendedName>
</protein>
<dbReference type="SUPFAM" id="SSF55874">
    <property type="entry name" value="ATPase domain of HSP90 chaperone/DNA topoisomerase II/histidine kinase"/>
    <property type="match status" value="1"/>
</dbReference>
<dbReference type="OrthoDB" id="429932at2759"/>
<organism evidence="4 5">
    <name type="scientific">Elsinoe batatas</name>
    <dbReference type="NCBI Taxonomy" id="2601811"/>
    <lineage>
        <taxon>Eukaryota</taxon>
        <taxon>Fungi</taxon>
        <taxon>Dikarya</taxon>
        <taxon>Ascomycota</taxon>
        <taxon>Pezizomycotina</taxon>
        <taxon>Dothideomycetes</taxon>
        <taxon>Dothideomycetidae</taxon>
        <taxon>Myriangiales</taxon>
        <taxon>Elsinoaceae</taxon>
        <taxon>Elsinoe</taxon>
    </lineage>
</organism>
<evidence type="ECO:0000313" key="4">
    <source>
        <dbReference type="EMBL" id="KAG8622816.1"/>
    </source>
</evidence>
<keyword evidence="5" id="KW-1185">Reference proteome</keyword>
<evidence type="ECO:0000259" key="3">
    <source>
        <dbReference type="SMART" id="SM00853"/>
    </source>
</evidence>
<dbReference type="GO" id="GO:0016887">
    <property type="term" value="F:ATP hydrolysis activity"/>
    <property type="evidence" value="ECO:0007669"/>
    <property type="project" value="InterPro"/>
</dbReference>
<dbReference type="SMART" id="SM00853">
    <property type="entry name" value="MutL_C"/>
    <property type="match status" value="1"/>
</dbReference>
<proteinExistence type="inferred from homology"/>
<dbReference type="GO" id="GO:0140664">
    <property type="term" value="F:ATP-dependent DNA damage sensor activity"/>
    <property type="evidence" value="ECO:0007669"/>
    <property type="project" value="InterPro"/>
</dbReference>
<accession>A0A8K0PAY6</accession>
<gene>
    <name evidence="4" type="ORF">KVT40_009327</name>
</gene>
<evidence type="ECO:0000313" key="5">
    <source>
        <dbReference type="Proteomes" id="UP000809789"/>
    </source>
</evidence>
<dbReference type="InterPro" id="IPR037198">
    <property type="entry name" value="MutL_C_sf"/>
</dbReference>
<evidence type="ECO:0000256" key="1">
    <source>
        <dbReference type="ARBA" id="ARBA00006082"/>
    </source>
</evidence>
<feature type="region of interest" description="Disordered" evidence="2">
    <location>
        <begin position="1"/>
        <end position="23"/>
    </location>
</feature>
<dbReference type="InterPro" id="IPR042120">
    <property type="entry name" value="MutL_C_dimsub"/>
</dbReference>
<feature type="region of interest" description="Disordered" evidence="2">
    <location>
        <begin position="500"/>
        <end position="537"/>
    </location>
</feature>
<feature type="region of interest" description="Disordered" evidence="2">
    <location>
        <begin position="441"/>
        <end position="482"/>
    </location>
</feature>
<name>A0A8K0PAY6_9PEZI</name>
<dbReference type="PANTHER" id="PTHR10073:SF47">
    <property type="entry name" value="DNA MISMATCH REPAIR PROTEIN MLH3"/>
    <property type="match status" value="1"/>
</dbReference>
<dbReference type="Pfam" id="PF13589">
    <property type="entry name" value="HATPase_c_3"/>
    <property type="match status" value="1"/>
</dbReference>
<dbReference type="GO" id="GO:0005524">
    <property type="term" value="F:ATP binding"/>
    <property type="evidence" value="ECO:0007669"/>
    <property type="project" value="InterPro"/>
</dbReference>
<reference evidence="4" key="1">
    <citation type="submission" date="2021-07" db="EMBL/GenBank/DDBJ databases">
        <title>Elsinoe batatas strain:CRI-CJ2 Genome sequencing and assembly.</title>
        <authorList>
            <person name="Huang L."/>
        </authorList>
    </citation>
    <scope>NUCLEOTIDE SEQUENCE</scope>
    <source>
        <strain evidence="4">CRI-CJ2</strain>
    </source>
</reference>
<dbReference type="InterPro" id="IPR036890">
    <property type="entry name" value="HATPase_C_sf"/>
</dbReference>
<comment type="caution">
    <text evidence="4">The sequence shown here is derived from an EMBL/GenBank/DDBJ whole genome shotgun (WGS) entry which is preliminary data.</text>
</comment>
<feature type="domain" description="MutL C-terminal dimerisation" evidence="3">
    <location>
        <begin position="677"/>
        <end position="881"/>
    </location>
</feature>
<comment type="similarity">
    <text evidence="1">Belongs to the DNA mismatch repair MutL/HexB family.</text>
</comment>
<dbReference type="AlphaFoldDB" id="A0A8K0PAY6"/>
<sequence length="953" mass="104815">MSHLDIATLKPGNPPASQSQPIQALHPSVAAQIRSSAVITDVAEVVLGLLENALDADASRIDISVDFTRGGCTVQDDGCGIPPQEFQEGAGLCQLHHTSKPQSDSLHGGQGLFLAALSSIALVTLLSKHQSHFTVNEVRFHRRRCISRQTPASQAQRSFFTAHRGTLATVRDLFGDMPVRVKQRSQILSSENELARQWRSLLASVCALVTAWHSPTTVMIRDAQARIRTCLFRSSSVKHSVDHIHDPRDNVRHKVERAPYLLSSSGLIPASLASTFIPALVASSEFALRGTVSTRPVTSKVSQFISIGIEPLNPATSKLYYDAVNDIFERSSFGYDNDISDRPYSVEDMTSFRLKDLRTRRKNLDRWPVFYITIGRRSSGQSLHGIDTLDVHMLVKLLSTFAKGWLEANHFKPRKQETTHVVSTSQSENSTAGRVREILHAAGPQSLNAPRPPSSISQRSSPMASITAVRLPKATQSGRLPSSTAFRDWTRIKSGGILQSLPDSCSAEDSPHCNEQDRKHSSDEASHIHAAVQPPEPALQNDLQRTVADDDRLSEYFTATDPQTGRKISLSRRTGMTRLDRSKTSSQPPKQNIERIGKTFKHLSTASSKDWLRSVMSSWQNPQFETQVEAALPFAPAELNLDLAAHAKGHGCRHEQVGTNDTAKLQLSRSELKSARLIAQVDQKYILVLISPCAQRGTTSLVLVDQHAASERIILERLLTETFQQADTGLPADIMLEWSGSGLRATLLNRSLHFSISLEEGILAQEQKAHLARWGIIFEIRPKHQGAGKTGSTTDEPVMLVVTHLPPTISERCVLEPRLLIDMIRDECHINSNSRVRSSAPLNQDEETVEWLKHIHTMPRLFLEMLNSRACRSAVMFNDKLSMTECETLITDLAGCTFPFICAHGRVSMVPLLEIEDDGGAGQGLSGGGVALDVAVGSVDEGSDFLGAYGSWV</sequence>
<feature type="compositionally biased region" description="Low complexity" evidence="2">
    <location>
        <begin position="454"/>
        <end position="466"/>
    </location>
</feature>
<dbReference type="GO" id="GO:0032300">
    <property type="term" value="C:mismatch repair complex"/>
    <property type="evidence" value="ECO:0007669"/>
    <property type="project" value="InterPro"/>
</dbReference>
<dbReference type="SUPFAM" id="SSF118116">
    <property type="entry name" value="DNA mismatch repair protein MutL"/>
    <property type="match status" value="2"/>
</dbReference>
<evidence type="ECO:0000256" key="2">
    <source>
        <dbReference type="SAM" id="MobiDB-lite"/>
    </source>
</evidence>
<dbReference type="InterPro" id="IPR038973">
    <property type="entry name" value="MutL/Mlh/Pms-like"/>
</dbReference>
<feature type="compositionally biased region" description="Basic and acidic residues" evidence="2">
    <location>
        <begin position="509"/>
        <end position="527"/>
    </location>
</feature>
<dbReference type="Gene3D" id="3.30.1540.20">
    <property type="entry name" value="MutL, C-terminal domain, dimerisation subdomain"/>
    <property type="match status" value="1"/>
</dbReference>
<dbReference type="Gene3D" id="3.30.565.10">
    <property type="entry name" value="Histidine kinase-like ATPase, C-terminal domain"/>
    <property type="match status" value="1"/>
</dbReference>
<dbReference type="EMBL" id="JAESVG020000012">
    <property type="protein sequence ID" value="KAG8622816.1"/>
    <property type="molecule type" value="Genomic_DNA"/>
</dbReference>
<dbReference type="PANTHER" id="PTHR10073">
    <property type="entry name" value="DNA MISMATCH REPAIR PROTEIN MLH, PMS, MUTL"/>
    <property type="match status" value="1"/>
</dbReference>
<dbReference type="Proteomes" id="UP000809789">
    <property type="component" value="Unassembled WGS sequence"/>
</dbReference>
<dbReference type="GO" id="GO:0006298">
    <property type="term" value="P:mismatch repair"/>
    <property type="evidence" value="ECO:0007669"/>
    <property type="project" value="InterPro"/>
</dbReference>
<dbReference type="InterPro" id="IPR014790">
    <property type="entry name" value="MutL_C"/>
</dbReference>